<evidence type="ECO:0000259" key="2">
    <source>
        <dbReference type="Pfam" id="PF08719"/>
    </source>
</evidence>
<dbReference type="NCBIfam" id="TIGR02464">
    <property type="entry name" value="ribofla_fusion"/>
    <property type="match status" value="2"/>
</dbReference>
<keyword evidence="4" id="KW-1185">Reference proteome</keyword>
<dbReference type="Pfam" id="PF08719">
    <property type="entry name" value="NADAR"/>
    <property type="match status" value="2"/>
</dbReference>
<dbReference type="AlphaFoldDB" id="A0A9P3GGY4"/>
<feature type="domain" description="NADAR" evidence="2">
    <location>
        <begin position="220"/>
        <end position="361"/>
    </location>
</feature>
<evidence type="ECO:0000313" key="3">
    <source>
        <dbReference type="EMBL" id="GJE95793.1"/>
    </source>
</evidence>
<accession>A0A9P3GGY4</accession>
<evidence type="ECO:0000313" key="4">
    <source>
        <dbReference type="Proteomes" id="UP000703269"/>
    </source>
</evidence>
<dbReference type="OrthoDB" id="206452at2759"/>
<dbReference type="SUPFAM" id="SSF143990">
    <property type="entry name" value="YbiA-like"/>
    <property type="match status" value="2"/>
</dbReference>
<protein>
    <submittedName>
        <fullName evidence="3">NADAR family protein</fullName>
    </submittedName>
</protein>
<organism evidence="3 4">
    <name type="scientific">Phanerochaete sordida</name>
    <dbReference type="NCBI Taxonomy" id="48140"/>
    <lineage>
        <taxon>Eukaryota</taxon>
        <taxon>Fungi</taxon>
        <taxon>Dikarya</taxon>
        <taxon>Basidiomycota</taxon>
        <taxon>Agaricomycotina</taxon>
        <taxon>Agaricomycetes</taxon>
        <taxon>Polyporales</taxon>
        <taxon>Phanerochaetaceae</taxon>
        <taxon>Phanerochaete</taxon>
    </lineage>
</organism>
<feature type="region of interest" description="Disordered" evidence="1">
    <location>
        <begin position="28"/>
        <end position="213"/>
    </location>
</feature>
<feature type="compositionally biased region" description="Basic and acidic residues" evidence="1">
    <location>
        <begin position="77"/>
        <end position="168"/>
    </location>
</feature>
<comment type="caution">
    <text evidence="3">The sequence shown here is derived from an EMBL/GenBank/DDBJ whole genome shotgun (WGS) entry which is preliminary data.</text>
</comment>
<dbReference type="InterPro" id="IPR012816">
    <property type="entry name" value="NADAR"/>
</dbReference>
<feature type="compositionally biased region" description="Basic and acidic residues" evidence="1">
    <location>
        <begin position="45"/>
        <end position="61"/>
    </location>
</feature>
<reference evidence="3 4" key="1">
    <citation type="submission" date="2021-08" db="EMBL/GenBank/DDBJ databases">
        <title>Draft Genome Sequence of Phanerochaete sordida strain YK-624.</title>
        <authorList>
            <person name="Mori T."/>
            <person name="Dohra H."/>
            <person name="Suzuki T."/>
            <person name="Kawagishi H."/>
            <person name="Hirai H."/>
        </authorList>
    </citation>
    <scope>NUCLEOTIDE SEQUENCE [LARGE SCALE GENOMIC DNA]</scope>
    <source>
        <strain evidence="3 4">YK-624</strain>
    </source>
</reference>
<dbReference type="InterPro" id="IPR037238">
    <property type="entry name" value="YbiA-like_sf"/>
</dbReference>
<dbReference type="Proteomes" id="UP000703269">
    <property type="component" value="Unassembled WGS sequence"/>
</dbReference>
<feature type="compositionally biased region" description="Basic and acidic residues" evidence="1">
    <location>
        <begin position="183"/>
        <end position="193"/>
    </location>
</feature>
<evidence type="ECO:0000256" key="1">
    <source>
        <dbReference type="SAM" id="MobiDB-lite"/>
    </source>
</evidence>
<sequence length="682" mass="78351">MLKKLIQELAQREAERHAQSEVVEVAETQRVQEEYAKHRAQRASSARDLKARDAEDQRQRGEAYSNMRNDQPAHGNGHVEREGASERREQERTKVEQRQRGEEERRKRDEERRQRDEEDRVRQNREAGELEQRKRGKDSKEQAQLEPQRRERDDAEQRAKRDSSERKKSFSIASRFGWKKKDKKVDDEERHSVDSSTELMTRPMPERKKNRPQLDESPLLFYEKDQPFYEFTNFAAYPVMFEGKEYPTSEHLFQAQKFISKRPDLAERIRTAPTSREALSEATQLRRLQRSDWFEVNISVMEDVVAAKFTQHPFLRDMLLSTGNRELVYASPIDAFWGYGKDKHGRNELGKALMRARDRLRADMTEGAGSFRASVSVDEAASQNPIPYVGNTPTGGRYQMQRPLPSLPLVPHNAVYVDSPSHSPLSTIYFYERYQPYFEFMNTSPHPMLHRGKSYPTSEHLFQAHKFQGHADALAEHIRLQPTSRAARAEATRLRPNQRSDWFKINISVMEDVIEAKFIQHPELRTLLLSTGNHELVQANPVDAFWGYGKDMKGRNELGKVLMRLRTRFREEDAHEASPANAFPPCAHQRDAGQRSTAALAPTVYHPPFADACAGQHTQEHHKCSGADEPPGIATTTCDPTSARQARRADAAPLSDARSSPAHACQTDTWQPPLDGSPDTSH</sequence>
<feature type="region of interest" description="Disordered" evidence="1">
    <location>
        <begin position="621"/>
        <end position="682"/>
    </location>
</feature>
<name>A0A9P3GGY4_9APHY</name>
<proteinExistence type="predicted"/>
<feature type="domain" description="NADAR" evidence="2">
    <location>
        <begin position="429"/>
        <end position="570"/>
    </location>
</feature>
<dbReference type="CDD" id="cd15457">
    <property type="entry name" value="NADAR"/>
    <property type="match status" value="2"/>
</dbReference>
<feature type="compositionally biased region" description="Polar residues" evidence="1">
    <location>
        <begin position="634"/>
        <end position="644"/>
    </location>
</feature>
<dbReference type="EMBL" id="BPQB01000052">
    <property type="protein sequence ID" value="GJE95793.1"/>
    <property type="molecule type" value="Genomic_DNA"/>
</dbReference>
<dbReference type="Gene3D" id="1.10.357.40">
    <property type="entry name" value="YbiA-like"/>
    <property type="match status" value="2"/>
</dbReference>
<feature type="region of interest" description="Disordered" evidence="1">
    <location>
        <begin position="573"/>
        <end position="595"/>
    </location>
</feature>
<gene>
    <name evidence="3" type="ORF">PsYK624_119810</name>
</gene>